<feature type="compositionally biased region" description="Basic and acidic residues" evidence="1">
    <location>
        <begin position="1760"/>
        <end position="1789"/>
    </location>
</feature>
<accession>A0AAZ1XKY8</accession>
<gene>
    <name evidence="3" type="primary">LOC116326658</name>
</gene>
<name>A0AAZ1XKY8_OREAU</name>
<feature type="region of interest" description="Disordered" evidence="1">
    <location>
        <begin position="155"/>
        <end position="269"/>
    </location>
</feature>
<feature type="compositionally biased region" description="Basic and acidic residues" evidence="1">
    <location>
        <begin position="1684"/>
        <end position="1708"/>
    </location>
</feature>
<dbReference type="InterPro" id="IPR046341">
    <property type="entry name" value="SET_dom_sf"/>
</dbReference>
<feature type="compositionally biased region" description="Polar residues" evidence="1">
    <location>
        <begin position="995"/>
        <end position="1008"/>
    </location>
</feature>
<organism evidence="3 4">
    <name type="scientific">Oreochromis aureus</name>
    <name type="common">Israeli tilapia</name>
    <name type="synonym">Chromis aureus</name>
    <dbReference type="NCBI Taxonomy" id="47969"/>
    <lineage>
        <taxon>Eukaryota</taxon>
        <taxon>Metazoa</taxon>
        <taxon>Chordata</taxon>
        <taxon>Craniata</taxon>
        <taxon>Vertebrata</taxon>
        <taxon>Euteleostomi</taxon>
        <taxon>Actinopterygii</taxon>
        <taxon>Neopterygii</taxon>
        <taxon>Teleostei</taxon>
        <taxon>Neoteleostei</taxon>
        <taxon>Acanthomorphata</taxon>
        <taxon>Ovalentaria</taxon>
        <taxon>Cichlomorphae</taxon>
        <taxon>Cichliformes</taxon>
        <taxon>Cichlidae</taxon>
        <taxon>African cichlids</taxon>
        <taxon>Pseudocrenilabrinae</taxon>
        <taxon>Oreochromini</taxon>
        <taxon>Oreochromis</taxon>
    </lineage>
</organism>
<dbReference type="Gene3D" id="2.170.270.10">
    <property type="entry name" value="SET domain"/>
    <property type="match status" value="2"/>
</dbReference>
<dbReference type="InterPro" id="IPR001214">
    <property type="entry name" value="SET_dom"/>
</dbReference>
<feature type="compositionally biased region" description="Basic and acidic residues" evidence="1">
    <location>
        <begin position="155"/>
        <end position="167"/>
    </location>
</feature>
<keyword evidence="4" id="KW-1185">Reference proteome</keyword>
<feature type="compositionally biased region" description="Basic and acidic residues" evidence="1">
    <location>
        <begin position="1878"/>
        <end position="1890"/>
    </location>
</feature>
<reference evidence="3" key="3">
    <citation type="submission" date="2025-09" db="UniProtKB">
        <authorList>
            <consortium name="Ensembl"/>
        </authorList>
    </citation>
    <scope>IDENTIFICATION</scope>
</reference>
<feature type="domain" description="SET" evidence="2">
    <location>
        <begin position="25"/>
        <end position="145"/>
    </location>
</feature>
<sequence>MENRHKRVNPEQDALVHIVACRDKPFLEERFIDSFKGKGVFTNKTIKASAFVVEYRGKIFPRKDGRPKERSGDTLNGFLYEFTWNGEQWCVDASKEDKTLGRLVNDDHISPNCEMKKIVYEGKPHLCLFAVGEIPQGKEITYNYGSSYYSWRPKESCDGPTTSDKKMYPISSTPKKRRFEDSDDDSELPGPSHDSDRSADLGRSSRDSSPHSELDSQETTKNFRRVSSIQEDDTSSSDDHDSDKDKRYKEDRYKGDRYKGDRSTKAGLKGGGTSFTKKNYCYVCGKGYHKIARHLSRHIDEDPEIAEIFALPKNSAERKSLLAKLRKRGNYKHNQEVLRSNTGALKVGRRSSRYVMTAENFVHCIYCKVMLHSKDLYRHVAKCAKQTINAATHGETSILGDVTESEFSEKFPSEVWEILSVMKQDEIVFLIQHDYLFMKMTQSLIENTENTPTNQERVRQKLRKIGRLLIELHDKGIVSFEAALKPRSFYKVAAAVRNLAGFDEKKQKYSKPNLALFFGNALKKLGELVVTQSDSSKEAVRDANTFMTLCAKEWKEIVPHNDAPSSSEQKVHSPSTIPFTRDIQAFYTHLEKTSASAIECFKKYETPQMYNALCRVILAQVSVLNKCAPEVSKITLKSFQERDETTQVLSKHFIRINIAGKTGQNVAVLLTSQLVSALTLLVSKRPACGVHRDNPFLFAKPDGSSTSLYHGGHCVRVYTKMCSAENPEHLTSVHFHKHIARIFQILNLENDELPHLAKLLGHDIRMDRDYYRLPEAAVELAKIAKLLLAMEKGSLERFKGNSLDEVEIEDELEPDTEQGSSVVDCEESDFLLQQSDDVDQQGGQLTPEQDALQHIKACKDKSFLKEMFINPTKGRGVFTNKAIEPSTFVVEYRGNVSTCGETRTEKCVDTLNNFSFEFSWNGTNWCIDASAEDGTLGRLVNDDHISPNCKIKKIAHEGKPHLCLFALKKISPGEEITYNYGQSSYAWRSADQNKEPQTSEMETAASSTVDERVENSDEEFSSAECFSDEDYVFDNEPSNDDSFTENDDQDQEFGENADDSKAGSSKGPNDMSDSDESDYDGKSKDTSFTNRNYCYVCGKPQTKISRHLFTHRKEEPEIAEVYAMRRNSKERKKRLEMLRNKGNYKHNQGVLKARRGKLKVERKSVMSTLKTFATCVYCKRMYHRKVVWHHMQKCPSMASNKLPEGFQSQILTLVAATGLTDPEQISTGVKKMLKKMKKDDISSVVCEDSYILQLAQCCYHMREKKQNQGYVTQKLRQMARILMTLRKKSINSFEDAVKPQNFSAVVEAVGEIAGIKEGSKSFDKPSLVWKLGNSLKKIADIKYARALKDGDEEVLEEAEAFIKLCTKEWPSHAKSQPKTPCQPTLQFTQDVMLLYKCLNRTTASAVQSLMMYAVTPVYNALLKVVLAFVSFLNKNIQDVSRMTLQSFKERASTELQEDAAGSQNQLEQILSKHQVTISVGNSNGKKFALTLSPDMLSALTVLVDKRDTCGVGKDNPFLFGKPGGKGSDFHKGHACIRMFVNRCGAKNQEALRSQCFRKYIVRIFQILSLKNDELAQLAKLLGRDIQTDWEYYQMPDAAADVAKISELLSALENGSLERFEGKTLEEIEIPDELQPVVEPVTPRNSDAEEDDEGKKSKRKQSQRKKKKKETEKEQPEPNENEAVNTEKEDKAEDMPVKGDISKPVEKKSFNTALEPSIYFSDDDEDMNVNFDIDIDTDDDDDRNEEIAADGCSNSSGAKPKVTDEDTTTEVKKSNKDGDGKQKNTSPDEHSADEELAEAMDIDTENHVEEDYDEDDDWMDVDSNASAPTLNKVTEKKTNLSVAMTLMKEVKIVIPKLNIEKVQRPIHISQLSSLSNKQPVEDKPVHDDKTQSAKPSPLTEVTNKPSSAKAVHMNCSRCKKSMTKGHTAYQKKGFSDIFCSKNCLFEMFSYNKPATKTCHQCHKAISQPLDLIMAAVDTKGTMKDFCSPACLSSFKSASTQTRKSVCNICKKVCSTKCELTLNEAVIRFCSHACLDDFCKNNMGICENCSSVCRSQPLMLKLEDDTKTFCSGGCLKRFKENSRMLQRCTMCLSSRPVSDMVNLKNDENVVQLFCGRFCVKSYKLRPTDEMDQVKRKTDNQSKETNTEDVRMCSPSCENDASPAAVEPNDTVLLIADACTLCFHCKKNLLEGETLYKPKDTEEFFCSMACLHEKHREIKIPIKKCHNCFQVIARPQNIILAPVDDSGTMKELCSNTCLSSVTSKMKKAATKPPSKQGPSSLCRMCARCCYCKFTVILNGVVHRLCSDSCFMSYRKVNNLRLSLCNMCDAVCYNKCLMVKMEDGSKALCSDECLVKFKEKVDTRQLCPMCQTSHQLSDMIENKNDEGRLEFFCSNRCMMVYEAQTFTVTEKKSSLSEVCEVKDVKPSVIHLDCIKTEPIDEGYNQSLTASVSHQDVKKEPNVVKEDLKIGSVFSLTDESKPAEPSLINTDVPASCSTCKQALMDGETIYQRKNHTGVFCSTSCLLKFYQKIPVRRTCHFCLQVITQPRDILQAPVDNEGTNKDFCSQTCLSSFNYKKQVSTKIPVAPVSSHSQCSMCSRYCISKHEITKEGVIHKICSESCFLRFCGMNNITVCANCRAHRKTPLTLKMEEGSNKLCSAECLAQFKQKIQTPQPCTMCRNTSPISDMVENKNSENVVELFCTKGCVSAFKIQAVNSSGASLNCDHCGKTAVPTCHLAMSDASIRNFCTLKCGMDFRESQNPAGVPDKSQRDFLHPPLKLLCAQCQSIVLTTPKVIQRKEKIYFACSVACFQEFKRVNSITATCEYCKNERIIKDVKRIGGKDCCFCSDACKTLFCQELKGKWGKHCRSCSYCQSISKSLVTTPGEDMDIEFCSEACCSKYKMLLGHLAKCDTCSHKGKLKQSLPLLGEVKYFCGMKCLLHFCSNKVQMLDGEVSSSLVSAAPAESSPVIGNVISLANALTRQHSGSAASPQLGSITDIQTKVIGHASVQTVPKELKNKSIICTPLVHNKGVSCTEEALKIETQKEDRCDPKVVVLPVPVPVYVPVPMNMYSQYAPQPVGLPL</sequence>
<protein>
    <recommendedName>
        <fullName evidence="2">SET domain-containing protein</fullName>
    </recommendedName>
</protein>
<feature type="compositionally biased region" description="Basic residues" evidence="1">
    <location>
        <begin position="1655"/>
        <end position="1667"/>
    </location>
</feature>
<dbReference type="InterPro" id="IPR010507">
    <property type="entry name" value="Znf_MYM"/>
</dbReference>
<reference evidence="4" key="1">
    <citation type="submission" date="2020-03" db="EMBL/GenBank/DDBJ databases">
        <title>Evolution of repeat sequences and sex chromosomes of tilapia species revealed by chromosome-level genomes.</title>
        <authorList>
            <person name="Xu L."/>
            <person name="Tao W."/>
            <person name="Wang D."/>
            <person name="Zhou Q."/>
        </authorList>
    </citation>
    <scope>NUCLEOTIDE SEQUENCE [LARGE SCALE GENOMIC DNA]</scope>
    <source>
        <strain evidence="4">Israel</strain>
    </source>
</reference>
<dbReference type="Pfam" id="PF24900">
    <property type="entry name" value="TRASH_ZMYM4"/>
    <property type="match status" value="3"/>
</dbReference>
<feature type="region of interest" description="Disordered" evidence="1">
    <location>
        <begin position="989"/>
        <end position="1022"/>
    </location>
</feature>
<dbReference type="Pfam" id="PF00856">
    <property type="entry name" value="SET"/>
    <property type="match status" value="2"/>
</dbReference>
<feature type="compositionally biased region" description="Acidic residues" evidence="1">
    <location>
        <begin position="1720"/>
        <end position="1747"/>
    </location>
</feature>
<dbReference type="Ensembl" id="ENSOABT00000076735.1">
    <property type="protein sequence ID" value="ENSOABP00000068272.1"/>
    <property type="gene ID" value="ENSOABG00000028101.1"/>
</dbReference>
<feature type="region of interest" description="Disordered" evidence="1">
    <location>
        <begin position="1627"/>
        <end position="1804"/>
    </location>
</feature>
<feature type="region of interest" description="Disordered" evidence="1">
    <location>
        <begin position="1872"/>
        <end position="1905"/>
    </location>
</feature>
<dbReference type="PANTHER" id="PTHR33480">
    <property type="entry name" value="SET DOMAIN-CONTAINING PROTEIN-RELATED"/>
    <property type="match status" value="1"/>
</dbReference>
<feature type="compositionally biased region" description="Basic and acidic residues" evidence="1">
    <location>
        <begin position="237"/>
        <end position="264"/>
    </location>
</feature>
<feature type="compositionally biased region" description="Acidic residues" evidence="1">
    <location>
        <begin position="1790"/>
        <end position="1802"/>
    </location>
</feature>
<evidence type="ECO:0000256" key="1">
    <source>
        <dbReference type="SAM" id="MobiDB-lite"/>
    </source>
</evidence>
<feature type="compositionally biased region" description="Basic and acidic residues" evidence="1">
    <location>
        <begin position="193"/>
        <end position="214"/>
    </location>
</feature>
<dbReference type="SMART" id="SM00317">
    <property type="entry name" value="SET"/>
    <property type="match status" value="2"/>
</dbReference>
<dbReference type="SUPFAM" id="SSF57716">
    <property type="entry name" value="Glucocorticoid receptor-like (DNA-binding domain)"/>
    <property type="match status" value="3"/>
</dbReference>
<dbReference type="Proteomes" id="UP000472276">
    <property type="component" value="Unassembled WGS sequence"/>
</dbReference>
<feature type="domain" description="SET" evidence="2">
    <location>
        <begin position="865"/>
        <end position="981"/>
    </location>
</feature>
<feature type="compositionally biased region" description="Polar residues" evidence="1">
    <location>
        <begin position="217"/>
        <end position="229"/>
    </location>
</feature>
<reference evidence="3" key="2">
    <citation type="submission" date="2025-08" db="UniProtKB">
        <authorList>
            <consortium name="Ensembl"/>
        </authorList>
    </citation>
    <scope>IDENTIFICATION</scope>
</reference>
<dbReference type="GO" id="GO:0008270">
    <property type="term" value="F:zinc ion binding"/>
    <property type="evidence" value="ECO:0007669"/>
    <property type="project" value="InterPro"/>
</dbReference>
<dbReference type="PANTHER" id="PTHR33480:SF5">
    <property type="entry name" value="SI:DKEY-51D8.9"/>
    <property type="match status" value="1"/>
</dbReference>
<evidence type="ECO:0000313" key="4">
    <source>
        <dbReference type="Proteomes" id="UP000472276"/>
    </source>
</evidence>
<dbReference type="SUPFAM" id="SSF82199">
    <property type="entry name" value="SET domain"/>
    <property type="match status" value="2"/>
</dbReference>
<dbReference type="Pfam" id="PF06467">
    <property type="entry name" value="zf-FCS"/>
    <property type="match status" value="3"/>
</dbReference>
<dbReference type="InterPro" id="IPR011017">
    <property type="entry name" value="TRASH_dom"/>
</dbReference>
<evidence type="ECO:0000259" key="2">
    <source>
        <dbReference type="PROSITE" id="PS50280"/>
    </source>
</evidence>
<feature type="region of interest" description="Disordered" evidence="1">
    <location>
        <begin position="1034"/>
        <end position="1084"/>
    </location>
</feature>
<dbReference type="SMART" id="SM00746">
    <property type="entry name" value="TRASH"/>
    <property type="match status" value="20"/>
</dbReference>
<feature type="compositionally biased region" description="Acidic residues" evidence="1">
    <location>
        <begin position="1034"/>
        <end position="1057"/>
    </location>
</feature>
<proteinExistence type="predicted"/>
<dbReference type="PROSITE" id="PS50280">
    <property type="entry name" value="SET"/>
    <property type="match status" value="2"/>
</dbReference>
<evidence type="ECO:0000313" key="3">
    <source>
        <dbReference type="Ensembl" id="ENSOABP00000068272.1"/>
    </source>
</evidence>